<dbReference type="Proteomes" id="UP000800981">
    <property type="component" value="Unassembled WGS sequence"/>
</dbReference>
<accession>A0ABX0GW79</accession>
<name>A0ABX0GW79_9ACTN</name>
<protein>
    <recommendedName>
        <fullName evidence="4">Secreted protein</fullName>
    </recommendedName>
</protein>
<comment type="caution">
    <text evidence="2">The sequence shown here is derived from an EMBL/GenBank/DDBJ whole genome shotgun (WGS) entry which is preliminary data.</text>
</comment>
<evidence type="ECO:0000313" key="2">
    <source>
        <dbReference type="EMBL" id="NHC15052.1"/>
    </source>
</evidence>
<evidence type="ECO:0000256" key="1">
    <source>
        <dbReference type="SAM" id="SignalP"/>
    </source>
</evidence>
<sequence>MKARTLARAGAAVAAVAVTAMLPEAAYAQSGRVVVNTAGVKIGGINEAISDDGFLNVWVRYRCAPGQTPKPGGRASMPATGGPDVGLHFRSVSRGITCDGKNHEAVWNFQQDGWCGNDWCTEEPPPVTGLPNAKRAYIKITLGGASLEQLQHRGAR</sequence>
<gene>
    <name evidence="2" type="ORF">G9H71_14785</name>
</gene>
<dbReference type="EMBL" id="JAANNP010000015">
    <property type="protein sequence ID" value="NHC15052.1"/>
    <property type="molecule type" value="Genomic_DNA"/>
</dbReference>
<evidence type="ECO:0008006" key="4">
    <source>
        <dbReference type="Google" id="ProtNLM"/>
    </source>
</evidence>
<keyword evidence="1" id="KW-0732">Signal</keyword>
<feature type="chain" id="PRO_5046324855" description="Secreted protein" evidence="1">
    <location>
        <begin position="29"/>
        <end position="156"/>
    </location>
</feature>
<proteinExistence type="predicted"/>
<dbReference type="RefSeq" id="WP_166283163.1">
    <property type="nucleotide sequence ID" value="NZ_JAANNP010000015.1"/>
</dbReference>
<reference evidence="2 3" key="1">
    <citation type="submission" date="2020-03" db="EMBL/GenBank/DDBJ databases">
        <title>Two novel Motilibacter sp.</title>
        <authorList>
            <person name="Liu S."/>
        </authorList>
    </citation>
    <scope>NUCLEOTIDE SEQUENCE [LARGE SCALE GENOMIC DNA]</scope>
    <source>
        <strain evidence="2 3">E257</strain>
    </source>
</reference>
<organism evidence="2 3">
    <name type="scientific">Motilibacter deserti</name>
    <dbReference type="NCBI Taxonomy" id="2714956"/>
    <lineage>
        <taxon>Bacteria</taxon>
        <taxon>Bacillati</taxon>
        <taxon>Actinomycetota</taxon>
        <taxon>Actinomycetes</taxon>
        <taxon>Motilibacterales</taxon>
        <taxon>Motilibacteraceae</taxon>
        <taxon>Motilibacter</taxon>
    </lineage>
</organism>
<evidence type="ECO:0000313" key="3">
    <source>
        <dbReference type="Proteomes" id="UP000800981"/>
    </source>
</evidence>
<keyword evidence="3" id="KW-1185">Reference proteome</keyword>
<feature type="signal peptide" evidence="1">
    <location>
        <begin position="1"/>
        <end position="28"/>
    </location>
</feature>